<accession>A0A2Z2HSI3</accession>
<gene>
    <name evidence="2" type="ORF">B1756_10425</name>
</gene>
<dbReference type="RefSeq" id="WP_086888476.1">
    <property type="nucleotide sequence ID" value="NZ_CP019893.1"/>
</dbReference>
<evidence type="ECO:0000259" key="1">
    <source>
        <dbReference type="Pfam" id="PF00557"/>
    </source>
</evidence>
<organism evidence="2 3">
    <name type="scientific">Natrarchaeobaculum aegyptiacum</name>
    <dbReference type="NCBI Taxonomy" id="745377"/>
    <lineage>
        <taxon>Archaea</taxon>
        <taxon>Methanobacteriati</taxon>
        <taxon>Methanobacteriota</taxon>
        <taxon>Stenosarchaea group</taxon>
        <taxon>Halobacteria</taxon>
        <taxon>Halobacteriales</taxon>
        <taxon>Natrialbaceae</taxon>
        <taxon>Natrarchaeobaculum</taxon>
    </lineage>
</organism>
<dbReference type="SUPFAM" id="SSF55920">
    <property type="entry name" value="Creatinase/aminopeptidase"/>
    <property type="match status" value="1"/>
</dbReference>
<dbReference type="KEGG" id="naj:B1756_10425"/>
<protein>
    <recommendedName>
        <fullName evidence="1">Peptidase M24 domain-containing protein</fullName>
    </recommendedName>
</protein>
<evidence type="ECO:0000313" key="2">
    <source>
        <dbReference type="EMBL" id="ARS90102.1"/>
    </source>
</evidence>
<feature type="domain" description="Peptidase M24" evidence="1">
    <location>
        <begin position="210"/>
        <end position="344"/>
    </location>
</feature>
<dbReference type="PANTHER" id="PTHR46112">
    <property type="entry name" value="AMINOPEPTIDASE"/>
    <property type="match status" value="1"/>
</dbReference>
<reference evidence="3" key="1">
    <citation type="submission" date="2017-02" db="EMBL/GenBank/DDBJ databases">
        <title>Natronthermophilus aegyptiacus gen. nov.,sp. nov., an aerobic, extremely halophilic alkalithermophilic archaeon isolated from the athalassohaline Wadi An Natrun, Egypt.</title>
        <authorList>
            <person name="Zhao B."/>
        </authorList>
    </citation>
    <scope>NUCLEOTIDE SEQUENCE [LARGE SCALE GENOMIC DNA]</scope>
    <source>
        <strain evidence="3">JW/NM-HA 15</strain>
    </source>
</reference>
<dbReference type="Gene3D" id="3.90.230.10">
    <property type="entry name" value="Creatinase/methionine aminopeptidase superfamily"/>
    <property type="match status" value="1"/>
</dbReference>
<evidence type="ECO:0000313" key="3">
    <source>
        <dbReference type="Proteomes" id="UP000250088"/>
    </source>
</evidence>
<keyword evidence="3" id="KW-1185">Reference proteome</keyword>
<sequence length="369" mass="38246">MVREVRAYLESTLEAELDARAATGVVHAGPARDPAIRYWLEASDEAAGAARVSYVDERRRLAVAYTAASDSTIVHSDADSSHPAEKLASDLADRGLDGTVLTPAAIPHDAALYLERAGFGLASTDVLERARATKIPGERERIAAAQSIAGDGIERAAAVLAGTTVRDDGWLEHDGVPLTPDRLRIAADEAIVAAGGLPSGNTRVDPGVTGADDGALRAGDPIVVTVAPRTRDGYHGGLVRTFVVAGEGGPERRAHVGVTHAFRSSEAMLTADSHSVTAVEADLEAEVRAFGVAGEENVETDVAGVGLEPREAPLAGGDEVGPGCVVRLEAAGCVDGAWVRVADVLSVEDDGVEWLPAPSRSLEPTALLE</sequence>
<dbReference type="Pfam" id="PF00557">
    <property type="entry name" value="Peptidase_M24"/>
    <property type="match status" value="1"/>
</dbReference>
<name>A0A2Z2HSI3_9EURY</name>
<dbReference type="EMBL" id="CP019893">
    <property type="protein sequence ID" value="ARS90102.1"/>
    <property type="molecule type" value="Genomic_DNA"/>
</dbReference>
<proteinExistence type="predicted"/>
<dbReference type="AlphaFoldDB" id="A0A2Z2HSI3"/>
<dbReference type="InterPro" id="IPR050659">
    <property type="entry name" value="Peptidase_M24B"/>
</dbReference>
<dbReference type="PANTHER" id="PTHR46112:SF2">
    <property type="entry name" value="XAA-PRO AMINOPEPTIDASE P-RELATED"/>
    <property type="match status" value="1"/>
</dbReference>
<dbReference type="Proteomes" id="UP000250088">
    <property type="component" value="Chromosome"/>
</dbReference>
<dbReference type="GeneID" id="32894498"/>
<dbReference type="InterPro" id="IPR036005">
    <property type="entry name" value="Creatinase/aminopeptidase-like"/>
</dbReference>
<dbReference type="OrthoDB" id="200535at2157"/>
<dbReference type="InterPro" id="IPR000994">
    <property type="entry name" value="Pept_M24"/>
</dbReference>